<feature type="region of interest" description="Disordered" evidence="2">
    <location>
        <begin position="1099"/>
        <end position="1125"/>
    </location>
</feature>
<dbReference type="InterPro" id="IPR008081">
    <property type="entry name" value="Cytoplasmic_FMR1-int"/>
</dbReference>
<protein>
    <submittedName>
        <fullName evidence="3">Uncharacterized protein</fullName>
    </submittedName>
</protein>
<keyword evidence="4" id="KW-1185">Reference proteome</keyword>
<evidence type="ECO:0000256" key="2">
    <source>
        <dbReference type="SAM" id="MobiDB-lite"/>
    </source>
</evidence>
<comment type="caution">
    <text evidence="3">The sequence shown here is derived from an EMBL/GenBank/DDBJ whole genome shotgun (WGS) entry which is preliminary data.</text>
</comment>
<name>A0AAW1NL84_9CHLO</name>
<dbReference type="Pfam" id="PF05994">
    <property type="entry name" value="FragX_IP"/>
    <property type="match status" value="1"/>
</dbReference>
<dbReference type="Proteomes" id="UP001465755">
    <property type="component" value="Unassembled WGS sequence"/>
</dbReference>
<evidence type="ECO:0000313" key="4">
    <source>
        <dbReference type="Proteomes" id="UP001465755"/>
    </source>
</evidence>
<dbReference type="GO" id="GO:0031267">
    <property type="term" value="F:small GTPase binding"/>
    <property type="evidence" value="ECO:0007669"/>
    <property type="project" value="InterPro"/>
</dbReference>
<reference evidence="3 4" key="1">
    <citation type="journal article" date="2024" name="Nat. Commun.">
        <title>Phylogenomics reveals the evolutionary origins of lichenization in chlorophyte algae.</title>
        <authorList>
            <person name="Puginier C."/>
            <person name="Libourel C."/>
            <person name="Otte J."/>
            <person name="Skaloud P."/>
            <person name="Haon M."/>
            <person name="Grisel S."/>
            <person name="Petersen M."/>
            <person name="Berrin J.G."/>
            <person name="Delaux P.M."/>
            <person name="Dal Grande F."/>
            <person name="Keller J."/>
        </authorList>
    </citation>
    <scope>NUCLEOTIDE SEQUENCE [LARGE SCALE GENOMIC DNA]</scope>
    <source>
        <strain evidence="3 4">SAG 2036</strain>
    </source>
</reference>
<feature type="compositionally biased region" description="Polar residues" evidence="2">
    <location>
        <begin position="1105"/>
        <end position="1125"/>
    </location>
</feature>
<accession>A0AAW1NL84</accession>
<dbReference type="PANTHER" id="PTHR12195">
    <property type="entry name" value="CYTOPLASMIC FMR1-INTERACTING PROTEIN-RELATED"/>
    <property type="match status" value="1"/>
</dbReference>
<organism evidence="3 4">
    <name type="scientific">Symbiochloris irregularis</name>
    <dbReference type="NCBI Taxonomy" id="706552"/>
    <lineage>
        <taxon>Eukaryota</taxon>
        <taxon>Viridiplantae</taxon>
        <taxon>Chlorophyta</taxon>
        <taxon>core chlorophytes</taxon>
        <taxon>Trebouxiophyceae</taxon>
        <taxon>Trebouxiales</taxon>
        <taxon>Trebouxiaceae</taxon>
        <taxon>Symbiochloris</taxon>
    </lineage>
</organism>
<dbReference type="EMBL" id="JALJOQ010000317">
    <property type="protein sequence ID" value="KAK9785105.1"/>
    <property type="molecule type" value="Genomic_DNA"/>
</dbReference>
<dbReference type="AlphaFoldDB" id="A0AAW1NL84"/>
<gene>
    <name evidence="3" type="ORF">WJX73_007256</name>
</gene>
<feature type="coiled-coil region" evidence="1">
    <location>
        <begin position="6"/>
        <end position="36"/>
    </location>
</feature>
<evidence type="ECO:0000256" key="1">
    <source>
        <dbReference type="SAM" id="Coils"/>
    </source>
</evidence>
<evidence type="ECO:0000313" key="3">
    <source>
        <dbReference type="EMBL" id="KAK9785105.1"/>
    </source>
</evidence>
<proteinExistence type="predicted"/>
<dbReference type="GO" id="GO:0030833">
    <property type="term" value="P:regulation of actin filament polymerization"/>
    <property type="evidence" value="ECO:0007669"/>
    <property type="project" value="InterPro"/>
</dbReference>
<sequence length="1196" mass="128370">MEVKLLQKVQKVKVKLRNANRAFQERLRERAEAKAQEDKKAVLKPVGEAMLPQNREAETCSALQDLTSQGRQRLEALYFLQIYDQGAAVQAEEGLHLDTYLNGVVDVLLAMARDHTAASVNRFSSTFLRAFAAQLYVLFATDVLSAAQHVHATAQAAEDAPKQISPIREAAFSSRSPWWGANAWPVLQHLRDCLELSMNGLAPVLGQCVVHLVDVLGNGATVTALARAELLQALCLLLFLLFPTHDPALGLAALGGAKPLHKAVKRLRAHPAVLAYAEVPVATMALLQHSPYLLSMGMDNSRDWGLLLPSIMSDKAKAAVDESHSLIVAARRCRGEHDSYAERLAAHSLLSQEDRRQHEASAQERDAAGCQLCQEGIQLLSSWSAGVMDMHAWKAVRSGTPFPSAPEEDSRDAARRLYTVGECEALLELLACIKGVAAMLQAAQGWLQPQAQEHVYRHLMRFVEDSAPTALAHTPSPEVQASLEAILNAARRSKGAVQQVAVQRTPDQQLSPNGSLISRLYSLKMRRSFSGPSAPPQPHASGLSPDALSGGHDSPEGHTVPPPAVHYPLIHAIETILLLAPPSGPLNMFKRSPALPSGLVTQLQQLHKQLLACNALSLNTTIPEASNLAGMRMWGSTGRERVMTSAYADLAVMSEQLIAGLSLQVFSDHKRLAADMRSLPQSPTSNHYKLRRWQGLLSQASVPFLPGERLELQQRLSSAVQTLMHQNADALAQCYQGVPATSIGMLRDEVFVETKRGTGATRGLTTAHIRDFVEVIGPAGVAMLLGHLLDDLDLLVTDLPPVMGAVQRQASQQELATLFKQPNAAAFFQMLCELQPGAEDDQPAMKQLLATLSHLGNGLVLLRNLDVVIAADASTRAFLVAAPLLGITPDSTGMLRRAAPRELSMLRAAIAAVRNNCQRNCSIEDLAAIDAAEDHVRNVENACWEVAVSGSLLPVVMQRLQSAAGPLGDAMASEDPLCNAPESAHSPPRSPGSIPLTGCQSITWLVAALVLGEASSKSTSVPIGPAAMQALIPRMADWKAKKADWAALKAPGDKPKGVIKGLTDGLVWGVAATLVLSKQHSLYCLNDIGGKALELARTAPPDTPAFSSPNRQTDLTSGTPKSDQSLIRMDPPLFEAPHFDLFEFPALPGGGANHGGVQSPSNLMHGKRGVRMGLHGKRGAAGAILAQHLSHQVCAP</sequence>
<feature type="region of interest" description="Disordered" evidence="2">
    <location>
        <begin position="528"/>
        <end position="563"/>
    </location>
</feature>
<keyword evidence="1" id="KW-0175">Coiled coil</keyword>